<dbReference type="Gene3D" id="3.40.30.10">
    <property type="entry name" value="Glutaredoxin"/>
    <property type="match status" value="1"/>
</dbReference>
<dbReference type="STRING" id="6198.A0A075A1W7"/>
<dbReference type="InterPro" id="IPR040079">
    <property type="entry name" value="Glutathione_S-Trfase"/>
</dbReference>
<dbReference type="Pfam" id="PF00043">
    <property type="entry name" value="GST_C"/>
    <property type="match status" value="1"/>
</dbReference>
<dbReference type="Proteomes" id="UP000054324">
    <property type="component" value="Unassembled WGS sequence"/>
</dbReference>
<evidence type="ECO:0000313" key="8">
    <source>
        <dbReference type="EMBL" id="KER32227.1"/>
    </source>
</evidence>
<dbReference type="InterPro" id="IPR010987">
    <property type="entry name" value="Glutathione-S-Trfase_C-like"/>
</dbReference>
<evidence type="ECO:0000256" key="5">
    <source>
        <dbReference type="ARBA" id="ARBA00011738"/>
    </source>
</evidence>
<dbReference type="SUPFAM" id="SSF52833">
    <property type="entry name" value="Thioredoxin-like"/>
    <property type="match status" value="1"/>
</dbReference>
<comment type="function">
    <text evidence="1">GST isoenzymes appear to play a central role in the parasite detoxification system. Other functions are also suspected including a role in increasing the solubility of haematin in the parasite gut.</text>
</comment>
<dbReference type="GeneID" id="20315848"/>
<dbReference type="InterPro" id="IPR004046">
    <property type="entry name" value="GST_C"/>
</dbReference>
<sequence length="253" mass="28685">MWVFNVAISEISRLTSPYAGDPEPSVDENKFTLLGFLFCPFCDRVRLTLNYHKIEYEQILVSLYDKPEWFTNLSPSGKVPLLLNRGDRLTESDLIMRFVDELRGPDASLLKVCGLEKFNEAAELSSKFFKPAHTILFKPSFDEQTAAAFREACEALCTVLKKDYFAGDQLSLADLVLFPMIDRLEVILCQLNGQPPESVTEYKPDQSAEYPALVNYLSRLRQISWIASIRQPLRVVSMFCASVRAGKPNLEIA</sequence>
<dbReference type="CTD" id="20315848"/>
<comment type="similarity">
    <text evidence="3">Belongs to the GST superfamily. Mu family.</text>
</comment>
<name>A0A075A1W7_OPIVI</name>
<comment type="function">
    <text evidence="2">Conjugation of reduced glutathione to a wide number of exogenous and endogenous hydrophobic electrophiles.</text>
</comment>
<dbReference type="KEGG" id="ovi:T265_01660"/>
<reference evidence="8 9" key="1">
    <citation type="submission" date="2013-11" db="EMBL/GenBank/DDBJ databases">
        <title>Opisthorchis viverrini - life in the bile duct.</title>
        <authorList>
            <person name="Young N.D."/>
            <person name="Nagarajan N."/>
            <person name="Lin S.J."/>
            <person name="Korhonen P.K."/>
            <person name="Jex A.R."/>
            <person name="Hall R.S."/>
            <person name="Safavi-Hemami H."/>
            <person name="Kaewkong W."/>
            <person name="Bertrand D."/>
            <person name="Gao S."/>
            <person name="Seet Q."/>
            <person name="Wongkham S."/>
            <person name="Teh B.T."/>
            <person name="Wongkham C."/>
            <person name="Intapan P.M."/>
            <person name="Maleewong W."/>
            <person name="Yang X."/>
            <person name="Hu M."/>
            <person name="Wang Z."/>
            <person name="Hofmann A."/>
            <person name="Sternberg P.W."/>
            <person name="Tan P."/>
            <person name="Wang J."/>
            <person name="Gasser R.B."/>
        </authorList>
    </citation>
    <scope>NUCLEOTIDE SEQUENCE [LARGE SCALE GENOMIC DNA]</scope>
</reference>
<dbReference type="GO" id="GO:0004364">
    <property type="term" value="F:glutathione transferase activity"/>
    <property type="evidence" value="ECO:0007669"/>
    <property type="project" value="UniProtKB-EC"/>
</dbReference>
<dbReference type="InterPro" id="IPR036282">
    <property type="entry name" value="Glutathione-S-Trfase_C_sf"/>
</dbReference>
<evidence type="ECO:0000313" key="9">
    <source>
        <dbReference type="Proteomes" id="UP000054324"/>
    </source>
</evidence>
<evidence type="ECO:0000256" key="3">
    <source>
        <dbReference type="ARBA" id="ARBA00005861"/>
    </source>
</evidence>
<accession>A0A075A1W7</accession>
<evidence type="ECO:0000259" key="7">
    <source>
        <dbReference type="PROSITE" id="PS50405"/>
    </source>
</evidence>
<proteinExistence type="inferred from homology"/>
<dbReference type="RefSeq" id="XP_009163990.1">
    <property type="nucleotide sequence ID" value="XM_009165726.1"/>
</dbReference>
<dbReference type="PROSITE" id="PS50404">
    <property type="entry name" value="GST_NTER"/>
    <property type="match status" value="1"/>
</dbReference>
<dbReference type="Pfam" id="PF13409">
    <property type="entry name" value="GST_N_2"/>
    <property type="match status" value="1"/>
</dbReference>
<dbReference type="SFLD" id="SFLDG00358">
    <property type="entry name" value="Main_(cytGST)"/>
    <property type="match status" value="1"/>
</dbReference>
<evidence type="ECO:0000256" key="4">
    <source>
        <dbReference type="ARBA" id="ARBA00011067"/>
    </source>
</evidence>
<dbReference type="InterPro" id="IPR036249">
    <property type="entry name" value="Thioredoxin-like_sf"/>
</dbReference>
<dbReference type="EMBL" id="KL596636">
    <property type="protein sequence ID" value="KER32227.1"/>
    <property type="molecule type" value="Genomic_DNA"/>
</dbReference>
<protein>
    <submittedName>
        <fullName evidence="8">Uncharacterized protein</fullName>
    </submittedName>
</protein>
<dbReference type="PROSITE" id="PS50405">
    <property type="entry name" value="GST_CTER"/>
    <property type="match status" value="1"/>
</dbReference>
<dbReference type="GO" id="GO:0005737">
    <property type="term" value="C:cytoplasm"/>
    <property type="evidence" value="ECO:0007669"/>
    <property type="project" value="TreeGrafter"/>
</dbReference>
<comment type="subunit">
    <text evidence="5">Homodimer.</text>
</comment>
<dbReference type="SFLD" id="SFLDS00019">
    <property type="entry name" value="Glutathione_Transferase_(cytos"/>
    <property type="match status" value="1"/>
</dbReference>
<keyword evidence="9" id="KW-1185">Reference proteome</keyword>
<dbReference type="CDD" id="cd00299">
    <property type="entry name" value="GST_C_family"/>
    <property type="match status" value="1"/>
</dbReference>
<dbReference type="Gene3D" id="1.20.1050.10">
    <property type="match status" value="1"/>
</dbReference>
<dbReference type="InterPro" id="IPR050983">
    <property type="entry name" value="GST_Omega/HSP26"/>
</dbReference>
<evidence type="ECO:0000256" key="2">
    <source>
        <dbReference type="ARBA" id="ARBA00003701"/>
    </source>
</evidence>
<feature type="domain" description="GST C-terminal" evidence="7">
    <location>
        <begin position="111"/>
        <end position="239"/>
    </location>
</feature>
<gene>
    <name evidence="8" type="ORF">T265_01660</name>
</gene>
<evidence type="ECO:0000256" key="1">
    <source>
        <dbReference type="ARBA" id="ARBA00002446"/>
    </source>
</evidence>
<dbReference type="PROSITE" id="PS51354">
    <property type="entry name" value="GLUTAREDOXIN_2"/>
    <property type="match status" value="1"/>
</dbReference>
<dbReference type="SUPFAM" id="SSF47616">
    <property type="entry name" value="GST C-terminal domain-like"/>
    <property type="match status" value="1"/>
</dbReference>
<dbReference type="OrthoDB" id="4951845at2759"/>
<dbReference type="PANTHER" id="PTHR43968:SF6">
    <property type="entry name" value="GLUTATHIONE S-TRANSFERASE OMEGA"/>
    <property type="match status" value="1"/>
</dbReference>
<dbReference type="PANTHER" id="PTHR43968">
    <property type="match status" value="1"/>
</dbReference>
<evidence type="ECO:0000259" key="6">
    <source>
        <dbReference type="PROSITE" id="PS50404"/>
    </source>
</evidence>
<comment type="similarity">
    <text evidence="4">Belongs to the GST superfamily. Omega family.</text>
</comment>
<feature type="domain" description="GST N-terminal" evidence="6">
    <location>
        <begin position="29"/>
        <end position="107"/>
    </location>
</feature>
<dbReference type="AlphaFoldDB" id="A0A075A1W7"/>
<dbReference type="InterPro" id="IPR004045">
    <property type="entry name" value="Glutathione_S-Trfase_N"/>
</dbReference>
<organism evidence="8 9">
    <name type="scientific">Opisthorchis viverrini</name>
    <name type="common">Southeast Asian liver fluke</name>
    <dbReference type="NCBI Taxonomy" id="6198"/>
    <lineage>
        <taxon>Eukaryota</taxon>
        <taxon>Metazoa</taxon>
        <taxon>Spiralia</taxon>
        <taxon>Lophotrochozoa</taxon>
        <taxon>Platyhelminthes</taxon>
        <taxon>Trematoda</taxon>
        <taxon>Digenea</taxon>
        <taxon>Opisthorchiida</taxon>
        <taxon>Opisthorchiata</taxon>
        <taxon>Opisthorchiidae</taxon>
        <taxon>Opisthorchis</taxon>
    </lineage>
</organism>